<comment type="caution">
    <text evidence="4">The sequence shown here is derived from an EMBL/GenBank/DDBJ whole genome shotgun (WGS) entry which is preliminary data.</text>
</comment>
<evidence type="ECO:0000259" key="3">
    <source>
        <dbReference type="Pfam" id="PF16896"/>
    </source>
</evidence>
<evidence type="ECO:0000313" key="4">
    <source>
        <dbReference type="EMBL" id="MDQ0204384.1"/>
    </source>
</evidence>
<feature type="domain" description="Phosphogluconate dehydrogenase (decarboxylating) C-terminal" evidence="3">
    <location>
        <begin position="126"/>
        <end position="278"/>
    </location>
</feature>
<sequence>MSEKLKVTVIGGGGKMGTRVSNNLAKNSEWAELYLCETSPHGIESIKSRGLDVTAMEKAVPIADVVVLAVPDTLIRIVSEDVVKLMTPGKTLMILDPAAAVAKELALRDDCTFAVVHPCHPSYFLDQDTAEARTDYFGGIAGKQDIVMAKIQGDDKKFDQARKVGEAMFSPVVNSYVMGIRDIAFLEPTLVEILGATTLYAMSETVKEAERRGIPRAAAESFLTGHIYNLTANFLGKLNAKVSDACMVAIDLGNKYVLRDDWKRIWDDKILDENIHIMLHPNENK</sequence>
<reference evidence="4 5" key="1">
    <citation type="submission" date="2023-07" db="EMBL/GenBank/DDBJ databases">
        <title>Genomic Encyclopedia of Type Strains, Phase IV (KMG-IV): sequencing the most valuable type-strain genomes for metagenomic binning, comparative biology and taxonomic classification.</title>
        <authorList>
            <person name="Goeker M."/>
        </authorList>
    </citation>
    <scope>NUCLEOTIDE SEQUENCE [LARGE SCALE GENOMIC DNA]</scope>
    <source>
        <strain evidence="4 5">DSM 16980</strain>
    </source>
</reference>
<dbReference type="InterPro" id="IPR013116">
    <property type="entry name" value="KARI_N"/>
</dbReference>
<dbReference type="Gene3D" id="1.10.3640.10">
    <property type="entry name" value="Semialdehyde dehydrogenase-like, C-terminal"/>
    <property type="match status" value="1"/>
</dbReference>
<dbReference type="PANTHER" id="PTHR21363">
    <property type="entry name" value="PREPHENATE DEHYDROGENASE"/>
    <property type="match status" value="1"/>
</dbReference>
<feature type="domain" description="KARI N-terminal Rossmann" evidence="2">
    <location>
        <begin position="5"/>
        <end position="121"/>
    </location>
</feature>
<proteinExistence type="predicted"/>
<organism evidence="4 5">
    <name type="scientific">Pectinatus haikarae</name>
    <dbReference type="NCBI Taxonomy" id="349096"/>
    <lineage>
        <taxon>Bacteria</taxon>
        <taxon>Bacillati</taxon>
        <taxon>Bacillota</taxon>
        <taxon>Negativicutes</taxon>
        <taxon>Selenomonadales</taxon>
        <taxon>Selenomonadaceae</taxon>
        <taxon>Pectinatus</taxon>
    </lineage>
</organism>
<keyword evidence="5" id="KW-1185">Reference proteome</keyword>
<accession>A0ABT9Y9G6</accession>
<dbReference type="InterPro" id="IPR031663">
    <property type="entry name" value="PGDH_C"/>
</dbReference>
<dbReference type="EMBL" id="JAUSUE010000015">
    <property type="protein sequence ID" value="MDQ0204384.1"/>
    <property type="molecule type" value="Genomic_DNA"/>
</dbReference>
<gene>
    <name evidence="4" type="ORF">J2S01_002112</name>
</gene>
<dbReference type="InterPro" id="IPR036291">
    <property type="entry name" value="NAD(P)-bd_dom_sf"/>
</dbReference>
<dbReference type="Proteomes" id="UP001239167">
    <property type="component" value="Unassembled WGS sequence"/>
</dbReference>
<dbReference type="RefSeq" id="WP_307224686.1">
    <property type="nucleotide sequence ID" value="NZ_CP116940.1"/>
</dbReference>
<protein>
    <submittedName>
        <fullName evidence="4">Uncharacterized protein</fullName>
    </submittedName>
</protein>
<evidence type="ECO:0000256" key="1">
    <source>
        <dbReference type="ARBA" id="ARBA00023002"/>
    </source>
</evidence>
<dbReference type="Pfam" id="PF16896">
    <property type="entry name" value="PGDH_C"/>
    <property type="match status" value="1"/>
</dbReference>
<evidence type="ECO:0000313" key="5">
    <source>
        <dbReference type="Proteomes" id="UP001239167"/>
    </source>
</evidence>
<name>A0ABT9Y9G6_9FIRM</name>
<keyword evidence="1" id="KW-0560">Oxidoreductase</keyword>
<evidence type="ECO:0000259" key="2">
    <source>
        <dbReference type="Pfam" id="PF07991"/>
    </source>
</evidence>
<dbReference type="InterPro" id="IPR037161">
    <property type="entry name" value="Semialdehyde_DH-like_C"/>
</dbReference>
<dbReference type="InterPro" id="IPR050812">
    <property type="entry name" value="Preph/Arog_dehydrog"/>
</dbReference>
<dbReference type="Gene3D" id="3.40.50.720">
    <property type="entry name" value="NAD(P)-binding Rossmann-like Domain"/>
    <property type="match status" value="1"/>
</dbReference>
<dbReference type="SUPFAM" id="SSF51735">
    <property type="entry name" value="NAD(P)-binding Rossmann-fold domains"/>
    <property type="match status" value="1"/>
</dbReference>
<dbReference type="Pfam" id="PF07991">
    <property type="entry name" value="KARI_N"/>
    <property type="match status" value="1"/>
</dbReference>
<dbReference type="PANTHER" id="PTHR21363:SF0">
    <property type="entry name" value="PREPHENATE DEHYDROGENASE [NADP(+)]"/>
    <property type="match status" value="1"/>
</dbReference>